<evidence type="ECO:0000313" key="2">
    <source>
        <dbReference type="Proteomes" id="UP000568106"/>
    </source>
</evidence>
<accession>A0A7W8MRL1</accession>
<dbReference type="AlphaFoldDB" id="A0A7W8MRL1"/>
<reference evidence="1" key="1">
    <citation type="submission" date="2020-08" db="EMBL/GenBank/DDBJ databases">
        <title>Genomic Encyclopedia of Type Strains, Phase IV (KMG-V): Genome sequencing to study the core and pangenomes of soil and plant-associated prokaryotes.</title>
        <authorList>
            <person name="Whitman W."/>
        </authorList>
    </citation>
    <scope>NUCLEOTIDE SEQUENCE [LARGE SCALE GENOMIC DNA]</scope>
    <source>
        <strain evidence="1">M8UP27</strain>
    </source>
</reference>
<name>A0A7W8MRL1_9BACT</name>
<dbReference type="Proteomes" id="UP000568106">
    <property type="component" value="Unassembled WGS sequence"/>
</dbReference>
<comment type="caution">
    <text evidence="1">The sequence shown here is derived from an EMBL/GenBank/DDBJ whole genome shotgun (WGS) entry which is preliminary data.</text>
</comment>
<protein>
    <submittedName>
        <fullName evidence="1">Uncharacterized protein</fullName>
    </submittedName>
</protein>
<keyword evidence="2" id="KW-1185">Reference proteome</keyword>
<proteinExistence type="predicted"/>
<dbReference type="EMBL" id="JACHDY010000002">
    <property type="protein sequence ID" value="MBB5317427.1"/>
    <property type="molecule type" value="Genomic_DNA"/>
</dbReference>
<organism evidence="1 2">
    <name type="scientific">Tunturiibacter empetritectus</name>
    <dbReference type="NCBI Taxonomy" id="3069691"/>
    <lineage>
        <taxon>Bacteria</taxon>
        <taxon>Pseudomonadati</taxon>
        <taxon>Acidobacteriota</taxon>
        <taxon>Terriglobia</taxon>
        <taxon>Terriglobales</taxon>
        <taxon>Acidobacteriaceae</taxon>
        <taxon>Tunturiibacter</taxon>
    </lineage>
</organism>
<gene>
    <name evidence="1" type="ORF">HDF09_002096</name>
</gene>
<evidence type="ECO:0000313" key="1">
    <source>
        <dbReference type="EMBL" id="MBB5317427.1"/>
    </source>
</evidence>
<sequence length="30" mass="3351">MKQLDAEALMAAHRQALESLLLREAILMAL</sequence>